<dbReference type="EMBL" id="CM008963">
    <property type="protein sequence ID" value="PNW86883.1"/>
    <property type="molecule type" value="Genomic_DNA"/>
</dbReference>
<dbReference type="RefSeq" id="XP_001699822.2">
    <property type="nucleotide sequence ID" value="XM_001699770.2"/>
</dbReference>
<gene>
    <name evidence="2" type="ORF">CHLRE_02g099800v5</name>
</gene>
<feature type="region of interest" description="Disordered" evidence="1">
    <location>
        <begin position="289"/>
        <end position="320"/>
    </location>
</feature>
<reference evidence="2 3" key="1">
    <citation type="journal article" date="2007" name="Science">
        <title>The Chlamydomonas genome reveals the evolution of key animal and plant functions.</title>
        <authorList>
            <person name="Merchant S.S."/>
            <person name="Prochnik S.E."/>
            <person name="Vallon O."/>
            <person name="Harris E.H."/>
            <person name="Karpowicz S.J."/>
            <person name="Witman G.B."/>
            <person name="Terry A."/>
            <person name="Salamov A."/>
            <person name="Fritz-Laylin L.K."/>
            <person name="Marechal-Drouard L."/>
            <person name="Marshall W.F."/>
            <person name="Qu L.H."/>
            <person name="Nelson D.R."/>
            <person name="Sanderfoot A.A."/>
            <person name="Spalding M.H."/>
            <person name="Kapitonov V.V."/>
            <person name="Ren Q."/>
            <person name="Ferris P."/>
            <person name="Lindquist E."/>
            <person name="Shapiro H."/>
            <person name="Lucas S.M."/>
            <person name="Grimwood J."/>
            <person name="Schmutz J."/>
            <person name="Cardol P."/>
            <person name="Cerutti H."/>
            <person name="Chanfreau G."/>
            <person name="Chen C.L."/>
            <person name="Cognat V."/>
            <person name="Croft M.T."/>
            <person name="Dent R."/>
            <person name="Dutcher S."/>
            <person name="Fernandez E."/>
            <person name="Fukuzawa H."/>
            <person name="Gonzalez-Ballester D."/>
            <person name="Gonzalez-Halphen D."/>
            <person name="Hallmann A."/>
            <person name="Hanikenne M."/>
            <person name="Hippler M."/>
            <person name="Inwood W."/>
            <person name="Jabbari K."/>
            <person name="Kalanon M."/>
            <person name="Kuras R."/>
            <person name="Lefebvre P.A."/>
            <person name="Lemaire S.D."/>
            <person name="Lobanov A.V."/>
            <person name="Lohr M."/>
            <person name="Manuell A."/>
            <person name="Meier I."/>
            <person name="Mets L."/>
            <person name="Mittag M."/>
            <person name="Mittelmeier T."/>
            <person name="Moroney J.V."/>
            <person name="Moseley J."/>
            <person name="Napoli C."/>
            <person name="Nedelcu A.M."/>
            <person name="Niyogi K."/>
            <person name="Novoselov S.V."/>
            <person name="Paulsen I.T."/>
            <person name="Pazour G."/>
            <person name="Purton S."/>
            <person name="Ral J.P."/>
            <person name="Riano-Pachon D.M."/>
            <person name="Riekhof W."/>
            <person name="Rymarquis L."/>
            <person name="Schroda M."/>
            <person name="Stern D."/>
            <person name="Umen J."/>
            <person name="Willows R."/>
            <person name="Wilson N."/>
            <person name="Zimmer S.L."/>
            <person name="Allmer J."/>
            <person name="Balk J."/>
            <person name="Bisova K."/>
            <person name="Chen C.J."/>
            <person name="Elias M."/>
            <person name="Gendler K."/>
            <person name="Hauser C."/>
            <person name="Lamb M.R."/>
            <person name="Ledford H."/>
            <person name="Long J.C."/>
            <person name="Minagawa J."/>
            <person name="Page M.D."/>
            <person name="Pan J."/>
            <person name="Pootakham W."/>
            <person name="Roje S."/>
            <person name="Rose A."/>
            <person name="Stahlberg E."/>
            <person name="Terauchi A.M."/>
            <person name="Yang P."/>
            <person name="Ball S."/>
            <person name="Bowler C."/>
            <person name="Dieckmann C.L."/>
            <person name="Gladyshev V.N."/>
            <person name="Green P."/>
            <person name="Jorgensen R."/>
            <person name="Mayfield S."/>
            <person name="Mueller-Roeber B."/>
            <person name="Rajamani S."/>
            <person name="Sayre R.T."/>
            <person name="Brokstein P."/>
            <person name="Dubchak I."/>
            <person name="Goodstein D."/>
            <person name="Hornick L."/>
            <person name="Huang Y.W."/>
            <person name="Jhaveri J."/>
            <person name="Luo Y."/>
            <person name="Martinez D."/>
            <person name="Ngau W.C."/>
            <person name="Otillar B."/>
            <person name="Poliakov A."/>
            <person name="Porter A."/>
            <person name="Szajkowski L."/>
            <person name="Werner G."/>
            <person name="Zhou K."/>
            <person name="Grigoriev I.V."/>
            <person name="Rokhsar D.S."/>
            <person name="Grossman A.R."/>
        </authorList>
    </citation>
    <scope>NUCLEOTIDE SEQUENCE [LARGE SCALE GENOMIC DNA]</scope>
    <source>
        <strain evidence="3">CC-503</strain>
    </source>
</reference>
<protein>
    <submittedName>
        <fullName evidence="2">Uncharacterized protein</fullName>
    </submittedName>
</protein>
<dbReference type="InParanoid" id="A0A2K3E286"/>
<evidence type="ECO:0000313" key="3">
    <source>
        <dbReference type="Proteomes" id="UP000006906"/>
    </source>
</evidence>
<dbReference type="OrthoDB" id="510798at2759"/>
<dbReference type="KEGG" id="cre:CHLRE_02g099800v5"/>
<dbReference type="AlphaFoldDB" id="A0A2K3E286"/>
<name>A0A2K3E286_CHLRE</name>
<keyword evidence="3" id="KW-1185">Reference proteome</keyword>
<dbReference type="GeneID" id="5725373"/>
<organism evidence="2 3">
    <name type="scientific">Chlamydomonas reinhardtii</name>
    <name type="common">Chlamydomonas smithii</name>
    <dbReference type="NCBI Taxonomy" id="3055"/>
    <lineage>
        <taxon>Eukaryota</taxon>
        <taxon>Viridiplantae</taxon>
        <taxon>Chlorophyta</taxon>
        <taxon>core chlorophytes</taxon>
        <taxon>Chlorophyceae</taxon>
        <taxon>CS clade</taxon>
        <taxon>Chlamydomonadales</taxon>
        <taxon>Chlamydomonadaceae</taxon>
        <taxon>Chlamydomonas</taxon>
    </lineage>
</organism>
<feature type="compositionally biased region" description="Acidic residues" evidence="1">
    <location>
        <begin position="167"/>
        <end position="178"/>
    </location>
</feature>
<evidence type="ECO:0000313" key="2">
    <source>
        <dbReference type="EMBL" id="PNW86883.1"/>
    </source>
</evidence>
<feature type="compositionally biased region" description="Low complexity" evidence="1">
    <location>
        <begin position="305"/>
        <end position="320"/>
    </location>
</feature>
<feature type="region of interest" description="Disordered" evidence="1">
    <location>
        <begin position="19"/>
        <end position="128"/>
    </location>
</feature>
<sequence length="336" mass="34120">MSRLMASQGMPVGLSLGAAGAAAAGAGGRGAAGGGKGGRAGADEHDDGGEDLTRPPPAAPGYDMEALSDMLRATAASARQQPAAGSSSGASSSSGSSSSSGGSSEAGFTAGVQQLGRSPLDDAWGTTRESPADIARRIVESNTAAVPDLDTLARAADAELAQSAADTDADADDDDADDSPLRLSPSEEKYKSLEAMSADIKKLDEVFEVLASVPWLSEDVLAEKELRGVAQVGLLGTLEEVGFNIRHQLERIWAGERGADLAAGPGLQFRDQAALMAILYHTQQIEDAHGTPEAGYLPPPPPLPEDAAAAPAAVEGAAGRPDAGQVLEVLARKEKM</sequence>
<accession>A0A2K3E286</accession>
<evidence type="ECO:0000256" key="1">
    <source>
        <dbReference type="SAM" id="MobiDB-lite"/>
    </source>
</evidence>
<feature type="compositionally biased region" description="Low complexity" evidence="1">
    <location>
        <begin position="83"/>
        <end position="103"/>
    </location>
</feature>
<feature type="region of interest" description="Disordered" evidence="1">
    <location>
        <begin position="160"/>
        <end position="184"/>
    </location>
</feature>
<dbReference type="Gramene" id="PNW86883">
    <property type="protein sequence ID" value="PNW86883"/>
    <property type="gene ID" value="CHLRE_02g099800v5"/>
</dbReference>
<proteinExistence type="predicted"/>
<feature type="compositionally biased region" description="Gly residues" evidence="1">
    <location>
        <begin position="25"/>
        <end position="40"/>
    </location>
</feature>
<dbReference type="PaxDb" id="3055-EDP07518"/>
<dbReference type="Proteomes" id="UP000006906">
    <property type="component" value="Chromosome 2"/>
</dbReference>